<evidence type="ECO:0000256" key="1">
    <source>
        <dbReference type="SAM" id="Phobius"/>
    </source>
</evidence>
<protein>
    <submittedName>
        <fullName evidence="3">VanZ like family protein</fullName>
    </submittedName>
</protein>
<evidence type="ECO:0000259" key="2">
    <source>
        <dbReference type="Pfam" id="PF04892"/>
    </source>
</evidence>
<feature type="transmembrane region" description="Helical" evidence="1">
    <location>
        <begin position="80"/>
        <end position="96"/>
    </location>
</feature>
<dbReference type="NCBIfam" id="NF037970">
    <property type="entry name" value="vanZ_1"/>
    <property type="match status" value="1"/>
</dbReference>
<accession>A0A1W2BGV7</accession>
<dbReference type="AlphaFoldDB" id="A0A1W2BGV7"/>
<dbReference type="OrthoDB" id="5472246at2"/>
<gene>
    <name evidence="3" type="ORF">SAMN06296427_106144</name>
</gene>
<evidence type="ECO:0000313" key="3">
    <source>
        <dbReference type="EMBL" id="SMC71708.1"/>
    </source>
</evidence>
<keyword evidence="4" id="KW-1185">Reference proteome</keyword>
<keyword evidence="1" id="KW-0472">Membrane</keyword>
<evidence type="ECO:0000313" key="4">
    <source>
        <dbReference type="Proteomes" id="UP000192393"/>
    </source>
</evidence>
<keyword evidence="1" id="KW-1133">Transmembrane helix</keyword>
<dbReference type="RefSeq" id="WP_084017625.1">
    <property type="nucleotide sequence ID" value="NZ_FWXS01000006.1"/>
</dbReference>
<dbReference type="Pfam" id="PF04892">
    <property type="entry name" value="VanZ"/>
    <property type="match status" value="1"/>
</dbReference>
<keyword evidence="1" id="KW-0812">Transmembrane</keyword>
<dbReference type="STRING" id="1434700.SAMN06296427_106144"/>
<proteinExistence type="predicted"/>
<feature type="transmembrane region" description="Helical" evidence="1">
    <location>
        <begin position="108"/>
        <end position="125"/>
    </location>
</feature>
<feature type="transmembrane region" description="Helical" evidence="1">
    <location>
        <begin position="58"/>
        <end position="75"/>
    </location>
</feature>
<dbReference type="EMBL" id="FWXS01000006">
    <property type="protein sequence ID" value="SMC71708.1"/>
    <property type="molecule type" value="Genomic_DNA"/>
</dbReference>
<dbReference type="PANTHER" id="PTHR28008">
    <property type="entry name" value="DOMAIN PROTEIN, PUTATIVE (AFU_ORTHOLOGUE AFUA_3G10980)-RELATED"/>
    <property type="match status" value="1"/>
</dbReference>
<organism evidence="3 4">
    <name type="scientific">Moheibacter sediminis</name>
    <dbReference type="NCBI Taxonomy" id="1434700"/>
    <lineage>
        <taxon>Bacteria</taxon>
        <taxon>Pseudomonadati</taxon>
        <taxon>Bacteroidota</taxon>
        <taxon>Flavobacteriia</taxon>
        <taxon>Flavobacteriales</taxon>
        <taxon>Weeksellaceae</taxon>
        <taxon>Moheibacter</taxon>
    </lineage>
</organism>
<dbReference type="InterPro" id="IPR006976">
    <property type="entry name" value="VanZ-like"/>
</dbReference>
<feature type="transmembrane region" description="Helical" evidence="1">
    <location>
        <begin position="21"/>
        <end position="38"/>
    </location>
</feature>
<name>A0A1W2BGV7_9FLAO</name>
<dbReference type="PANTHER" id="PTHR28008:SF1">
    <property type="entry name" value="DOMAIN PROTEIN, PUTATIVE (AFU_ORTHOLOGUE AFUA_3G10980)-RELATED"/>
    <property type="match status" value="1"/>
</dbReference>
<dbReference type="Proteomes" id="UP000192393">
    <property type="component" value="Unassembled WGS sequence"/>
</dbReference>
<feature type="domain" description="VanZ-like" evidence="2">
    <location>
        <begin position="31"/>
        <end position="125"/>
    </location>
</feature>
<reference evidence="3 4" key="1">
    <citation type="submission" date="2017-04" db="EMBL/GenBank/DDBJ databases">
        <authorList>
            <person name="Afonso C.L."/>
            <person name="Miller P.J."/>
            <person name="Scott M.A."/>
            <person name="Spackman E."/>
            <person name="Goraichik I."/>
            <person name="Dimitrov K.M."/>
            <person name="Suarez D.L."/>
            <person name="Swayne D.E."/>
        </authorList>
    </citation>
    <scope>NUCLEOTIDE SEQUENCE [LARGE SCALE GENOMIC DNA]</scope>
    <source>
        <strain evidence="3 4">CGMCC 1.12708</strain>
    </source>
</reference>
<sequence>MQQRIKSLLEHKNSQYFRVSLYAYTVLLFIATLTPLGYFQGGDSSLLSQIVFPHIDKVVHFFMFFFMAILLYCSFNLNKILYFTIPTATGILIEVLQHTTNTGRTFDIFDIAANTAGAFIAFLFIRKR</sequence>